<accession>A0A6M0QAH7</accession>
<sequence length="110" mass="13031">MEKRYSQMTEYELTQEIRYLNENARKAEQMGRLNELAVLERKILMAKAYLLNPADYKPDEVYEIEQDPGTFFKISYMNGIFAWGTKLNGENREDALPISMLKKPEVRKQF</sequence>
<dbReference type="SUPFAM" id="SSF101697">
    <property type="entry name" value="Hypothetical protein YfhH"/>
    <property type="match status" value="1"/>
</dbReference>
<keyword evidence="2" id="KW-1185">Reference proteome</keyword>
<gene>
    <name evidence="1" type="ORF">G4D63_16550</name>
</gene>
<dbReference type="Pfam" id="PF08838">
    <property type="entry name" value="DUF1811"/>
    <property type="match status" value="1"/>
</dbReference>
<dbReference type="Gene3D" id="1.10.287.880">
    <property type="entry name" value="Hypothetical protein YfhH domain"/>
    <property type="match status" value="1"/>
</dbReference>
<organism evidence="1 2">
    <name type="scientific">Bacillus mesophilus</name>
    <dbReference type="NCBI Taxonomy" id="1808955"/>
    <lineage>
        <taxon>Bacteria</taxon>
        <taxon>Bacillati</taxon>
        <taxon>Bacillota</taxon>
        <taxon>Bacilli</taxon>
        <taxon>Bacillales</taxon>
        <taxon>Bacillaceae</taxon>
        <taxon>Bacillus</taxon>
    </lineage>
</organism>
<reference evidence="1 2" key="1">
    <citation type="submission" date="2020-02" db="EMBL/GenBank/DDBJ databases">
        <title>Bacillus aquiflavi sp. nov., isolated from yellow water of strong flavor Chinese baijiu in Yibin region of China.</title>
        <authorList>
            <person name="Xie J."/>
        </authorList>
    </citation>
    <scope>NUCLEOTIDE SEQUENCE [LARGE SCALE GENOMIC DNA]</scope>
    <source>
        <strain evidence="1 2">SA4</strain>
    </source>
</reference>
<name>A0A6M0QAH7_9BACI</name>
<evidence type="ECO:0000313" key="1">
    <source>
        <dbReference type="EMBL" id="NEY73346.1"/>
    </source>
</evidence>
<comment type="caution">
    <text evidence="1">The sequence shown here is derived from an EMBL/GenBank/DDBJ whole genome shotgun (WGS) entry which is preliminary data.</text>
</comment>
<dbReference type="Proteomes" id="UP000481043">
    <property type="component" value="Unassembled WGS sequence"/>
</dbReference>
<dbReference type="InterPro" id="IPR036289">
    <property type="entry name" value="YfhH"/>
</dbReference>
<proteinExistence type="predicted"/>
<dbReference type="EMBL" id="JAAIWM010000006">
    <property type="protein sequence ID" value="NEY73346.1"/>
    <property type="molecule type" value="Genomic_DNA"/>
</dbReference>
<dbReference type="AlphaFoldDB" id="A0A6M0QAH7"/>
<evidence type="ECO:0000313" key="2">
    <source>
        <dbReference type="Proteomes" id="UP000481043"/>
    </source>
</evidence>
<dbReference type="RefSeq" id="WP_163180813.1">
    <property type="nucleotide sequence ID" value="NZ_JAAIWM010000006.1"/>
</dbReference>
<dbReference type="Gene3D" id="2.30.30.340">
    <property type="entry name" value="Hypothetical protein YfhH like domains"/>
    <property type="match status" value="1"/>
</dbReference>
<dbReference type="InterPro" id="IPR014938">
    <property type="entry name" value="YfhH-like"/>
</dbReference>
<protein>
    <submittedName>
        <fullName evidence="1">YfhH family protein</fullName>
    </submittedName>
</protein>